<dbReference type="STRING" id="231916.A0A409VRF8"/>
<dbReference type="EMBL" id="NHYE01005586">
    <property type="protein sequence ID" value="PPQ68852.1"/>
    <property type="molecule type" value="Genomic_DNA"/>
</dbReference>
<accession>A0A409VRF8</accession>
<name>A0A409VRF8_9AGAR</name>
<dbReference type="OrthoDB" id="5584028at2759"/>
<organism evidence="1 2">
    <name type="scientific">Gymnopilus dilepis</name>
    <dbReference type="NCBI Taxonomy" id="231916"/>
    <lineage>
        <taxon>Eukaryota</taxon>
        <taxon>Fungi</taxon>
        <taxon>Dikarya</taxon>
        <taxon>Basidiomycota</taxon>
        <taxon>Agaricomycotina</taxon>
        <taxon>Agaricomycetes</taxon>
        <taxon>Agaricomycetidae</taxon>
        <taxon>Agaricales</taxon>
        <taxon>Agaricineae</taxon>
        <taxon>Hymenogastraceae</taxon>
        <taxon>Gymnopilus</taxon>
    </lineage>
</organism>
<comment type="caution">
    <text evidence="1">The sequence shown here is derived from an EMBL/GenBank/DDBJ whole genome shotgun (WGS) entry which is preliminary data.</text>
</comment>
<dbReference type="AlphaFoldDB" id="A0A409VRF8"/>
<gene>
    <name evidence="1" type="ORF">CVT26_001686</name>
</gene>
<protein>
    <submittedName>
        <fullName evidence="1">Uncharacterized protein</fullName>
    </submittedName>
</protein>
<dbReference type="Proteomes" id="UP000284706">
    <property type="component" value="Unassembled WGS sequence"/>
</dbReference>
<sequence>MAESDKRSIRLTIPQRIIAVCGTAFVVGATIGTMRGGRAASLRFLAENAHRPPTTVQGWYFYKKTKNYKVMLGGLKGAAIEAGRLTALSLAYVGIEEGLEQTGWHRMKEVGAGVGTAVVFSAVCRSASCWGNDDADWDIDRLPAQMAARTIALGGIVGGVMTGLEWGREREKPAGAPEAV</sequence>
<evidence type="ECO:0000313" key="2">
    <source>
        <dbReference type="Proteomes" id="UP000284706"/>
    </source>
</evidence>
<dbReference type="PANTHER" id="PTHR37852">
    <property type="entry name" value="YALI0B21208P"/>
    <property type="match status" value="1"/>
</dbReference>
<dbReference type="InParanoid" id="A0A409VRF8"/>
<proteinExistence type="predicted"/>
<reference evidence="1 2" key="1">
    <citation type="journal article" date="2018" name="Evol. Lett.">
        <title>Horizontal gene cluster transfer increased hallucinogenic mushroom diversity.</title>
        <authorList>
            <person name="Reynolds H.T."/>
            <person name="Vijayakumar V."/>
            <person name="Gluck-Thaler E."/>
            <person name="Korotkin H.B."/>
            <person name="Matheny P.B."/>
            <person name="Slot J.C."/>
        </authorList>
    </citation>
    <scope>NUCLEOTIDE SEQUENCE [LARGE SCALE GENOMIC DNA]</scope>
    <source>
        <strain evidence="1 2">SRW20</strain>
    </source>
</reference>
<dbReference type="PANTHER" id="PTHR37852:SF1">
    <property type="entry name" value="HIG1 DOMAIN-CONTAINING PROTEIN"/>
    <property type="match status" value="1"/>
</dbReference>
<keyword evidence="2" id="KW-1185">Reference proteome</keyword>
<evidence type="ECO:0000313" key="1">
    <source>
        <dbReference type="EMBL" id="PPQ68852.1"/>
    </source>
</evidence>